<evidence type="ECO:0000256" key="4">
    <source>
        <dbReference type="SAM" id="Phobius"/>
    </source>
</evidence>
<feature type="domain" description="Methyl-accepting transducer" evidence="5">
    <location>
        <begin position="394"/>
        <end position="637"/>
    </location>
</feature>
<dbReference type="CDD" id="cd06225">
    <property type="entry name" value="HAMP"/>
    <property type="match status" value="1"/>
</dbReference>
<keyword evidence="4" id="KW-1133">Transmembrane helix</keyword>
<dbReference type="SUPFAM" id="SSF58104">
    <property type="entry name" value="Methyl-accepting chemotaxis protein (MCP) signaling domain"/>
    <property type="match status" value="1"/>
</dbReference>
<dbReference type="EMBL" id="JABFDB010000024">
    <property type="protein sequence ID" value="NYZ23126.1"/>
    <property type="molecule type" value="Genomic_DNA"/>
</dbReference>
<dbReference type="PANTHER" id="PTHR32089">
    <property type="entry name" value="METHYL-ACCEPTING CHEMOTAXIS PROTEIN MCPB"/>
    <property type="match status" value="1"/>
</dbReference>
<keyword evidence="4" id="KW-0812">Transmembrane</keyword>
<keyword evidence="8" id="KW-1185">Reference proteome</keyword>
<dbReference type="Pfam" id="PF00672">
    <property type="entry name" value="HAMP"/>
    <property type="match status" value="1"/>
</dbReference>
<feature type="transmembrane region" description="Helical" evidence="4">
    <location>
        <begin position="12"/>
        <end position="35"/>
    </location>
</feature>
<evidence type="ECO:0000259" key="5">
    <source>
        <dbReference type="PROSITE" id="PS50111"/>
    </source>
</evidence>
<dbReference type="SMART" id="SM00283">
    <property type="entry name" value="MA"/>
    <property type="match status" value="1"/>
</dbReference>
<protein>
    <submittedName>
        <fullName evidence="7">HAMP domain-containing protein</fullName>
    </submittedName>
</protein>
<sequence>MLKILRGGPAIRFLLGFSAMVAAAFIALATIFYHAQSETEINGSRYDRIVLGKDLIADILPPPAYVIEAYLMATKLKEADGAAAQPYLARLRTLEKDYADRHGFWTGAGLSGRIGELMLRTSDGHVRAFFKAVNERLVPAVTQNRGDRAEAYAAVSAAYEAHRRVVDEIVTLAQADLNAQEAEARTVQAHYSTLLAAAVGGGLTVLAVALGLLYAGLVLPIARMAGTMTRLAEGDDSVMVEVVPGRGELARLTQAVERLKQTVAAAFRQSQMLDQMAAHVMMAEGPDFTITYVNKASQELLKRLEAHLPVPAESVTGQSIDIFHKHPQGARTILKDPARLPHTTRIRIGDEVAELRVSAIRDRHGNYTGPLLTWELVTEQVRMAESFEREVAAVIAQVVEAVQNIHASSDGMARRQETGASRSMIVADAAAETNGRIQGVAAAAEELSASIAEIARQVSTAASVSASAMADVDGAAEQIERLAAAASEIGQVVSMIGQIASQTNLLALNATIEAARAGEAGKGFAVVASEVKALSNQTAQATEQITAQIAAIQAETGHAVDSFGRVRQVITSVNGISSSIAAAIEEQTAVTGEMTRSVAGVSSDMARVNGSIGEVTMNAIRSGAGAIDVMWSAESLKEASDRLDRAASSFLSRIRA</sequence>
<dbReference type="Pfam" id="PF00015">
    <property type="entry name" value="MCPsignal"/>
    <property type="match status" value="1"/>
</dbReference>
<proteinExistence type="inferred from homology"/>
<evidence type="ECO:0000256" key="2">
    <source>
        <dbReference type="ARBA" id="ARBA00029447"/>
    </source>
</evidence>
<reference evidence="7 8" key="1">
    <citation type="submission" date="2020-05" db="EMBL/GenBank/DDBJ databases">
        <title>Azospirillum oleiclasticum sp. nov, a nitrogen-fixing and heavy crude oil-emulsifying bacterium isolated from the crude oil of Yumen Oilfield.</title>
        <authorList>
            <person name="Wu D."/>
            <person name="Cai M."/>
            <person name="Zhang X."/>
        </authorList>
    </citation>
    <scope>NUCLEOTIDE SEQUENCE [LARGE SCALE GENOMIC DNA]</scope>
    <source>
        <strain evidence="7 8">ROY-1-1-2</strain>
    </source>
</reference>
<feature type="transmembrane region" description="Helical" evidence="4">
    <location>
        <begin position="194"/>
        <end position="222"/>
    </location>
</feature>
<name>A0ABX2TFM2_9PROT</name>
<dbReference type="InterPro" id="IPR003660">
    <property type="entry name" value="HAMP_dom"/>
</dbReference>
<evidence type="ECO:0000313" key="8">
    <source>
        <dbReference type="Proteomes" id="UP000584642"/>
    </source>
</evidence>
<dbReference type="Gene3D" id="1.10.287.950">
    <property type="entry name" value="Methyl-accepting chemotaxis protein"/>
    <property type="match status" value="1"/>
</dbReference>
<comment type="similarity">
    <text evidence="2">Belongs to the methyl-accepting chemotaxis (MCP) protein family.</text>
</comment>
<dbReference type="PROSITE" id="PS50111">
    <property type="entry name" value="CHEMOTAXIS_TRANSDUC_2"/>
    <property type="match status" value="1"/>
</dbReference>
<dbReference type="SMART" id="SM00304">
    <property type="entry name" value="HAMP"/>
    <property type="match status" value="1"/>
</dbReference>
<evidence type="ECO:0000256" key="1">
    <source>
        <dbReference type="ARBA" id="ARBA00023224"/>
    </source>
</evidence>
<evidence type="ECO:0000256" key="3">
    <source>
        <dbReference type="PROSITE-ProRule" id="PRU00284"/>
    </source>
</evidence>
<feature type="domain" description="HAMP" evidence="6">
    <location>
        <begin position="215"/>
        <end position="268"/>
    </location>
</feature>
<keyword evidence="4" id="KW-0472">Membrane</keyword>
<dbReference type="Gene3D" id="6.10.340.10">
    <property type="match status" value="1"/>
</dbReference>
<dbReference type="SUPFAM" id="SSF158472">
    <property type="entry name" value="HAMP domain-like"/>
    <property type="match status" value="1"/>
</dbReference>
<accession>A0ABX2TFM2</accession>
<dbReference type="PANTHER" id="PTHR32089:SF112">
    <property type="entry name" value="LYSOZYME-LIKE PROTEIN-RELATED"/>
    <property type="match status" value="1"/>
</dbReference>
<gene>
    <name evidence="7" type="ORF">HND93_25745</name>
</gene>
<dbReference type="Proteomes" id="UP000584642">
    <property type="component" value="Unassembled WGS sequence"/>
</dbReference>
<dbReference type="Gene3D" id="3.30.450.20">
    <property type="entry name" value="PAS domain"/>
    <property type="match status" value="1"/>
</dbReference>
<organism evidence="7 8">
    <name type="scientific">Azospirillum oleiclasticum</name>
    <dbReference type="NCBI Taxonomy" id="2735135"/>
    <lineage>
        <taxon>Bacteria</taxon>
        <taxon>Pseudomonadati</taxon>
        <taxon>Pseudomonadota</taxon>
        <taxon>Alphaproteobacteria</taxon>
        <taxon>Rhodospirillales</taxon>
        <taxon>Azospirillaceae</taxon>
        <taxon>Azospirillum</taxon>
    </lineage>
</organism>
<dbReference type="RefSeq" id="WP_180284897.1">
    <property type="nucleotide sequence ID" value="NZ_JABFDB010000024.1"/>
</dbReference>
<keyword evidence="1 3" id="KW-0807">Transducer</keyword>
<evidence type="ECO:0000259" key="6">
    <source>
        <dbReference type="PROSITE" id="PS50885"/>
    </source>
</evidence>
<evidence type="ECO:0000313" key="7">
    <source>
        <dbReference type="EMBL" id="NYZ23126.1"/>
    </source>
</evidence>
<comment type="caution">
    <text evidence="7">The sequence shown here is derived from an EMBL/GenBank/DDBJ whole genome shotgun (WGS) entry which is preliminary data.</text>
</comment>
<dbReference type="InterPro" id="IPR004089">
    <property type="entry name" value="MCPsignal_dom"/>
</dbReference>
<dbReference type="PROSITE" id="PS50885">
    <property type="entry name" value="HAMP"/>
    <property type="match status" value="1"/>
</dbReference>